<gene>
    <name evidence="12" type="ORF">PNOK_0214300</name>
</gene>
<dbReference type="Pfam" id="PF00270">
    <property type="entry name" value="DEAD"/>
    <property type="match status" value="1"/>
</dbReference>
<dbReference type="SUPFAM" id="SSF103473">
    <property type="entry name" value="MFS general substrate transporter"/>
    <property type="match status" value="1"/>
</dbReference>
<feature type="transmembrane region" description="Helical" evidence="9">
    <location>
        <begin position="318"/>
        <end position="340"/>
    </location>
</feature>
<dbReference type="GO" id="GO:0003676">
    <property type="term" value="F:nucleic acid binding"/>
    <property type="evidence" value="ECO:0007669"/>
    <property type="project" value="InterPro"/>
</dbReference>
<dbReference type="OrthoDB" id="648285at2759"/>
<feature type="transmembrane region" description="Helical" evidence="9">
    <location>
        <begin position="20"/>
        <end position="39"/>
    </location>
</feature>
<dbReference type="PRINTS" id="PR00171">
    <property type="entry name" value="SUGRTRNSPORT"/>
</dbReference>
<proteinExistence type="inferred from homology"/>
<dbReference type="GO" id="GO:0005351">
    <property type="term" value="F:carbohydrate:proton symporter activity"/>
    <property type="evidence" value="ECO:0007669"/>
    <property type="project" value="TreeGrafter"/>
</dbReference>
<dbReference type="FunFam" id="1.20.1250.20:FF:000119">
    <property type="entry name" value="MFS monosaccharide transporter, putative"/>
    <property type="match status" value="1"/>
</dbReference>
<dbReference type="GO" id="GO:0016020">
    <property type="term" value="C:membrane"/>
    <property type="evidence" value="ECO:0007669"/>
    <property type="project" value="UniProtKB-SubCell"/>
</dbReference>
<dbReference type="EMBL" id="NBII01000002">
    <property type="protein sequence ID" value="PAV22186.1"/>
    <property type="molecule type" value="Genomic_DNA"/>
</dbReference>
<dbReference type="PROSITE" id="PS51192">
    <property type="entry name" value="HELICASE_ATP_BIND_1"/>
    <property type="match status" value="1"/>
</dbReference>
<evidence type="ECO:0000259" key="10">
    <source>
        <dbReference type="PROSITE" id="PS50850"/>
    </source>
</evidence>
<dbReference type="PROSITE" id="PS50850">
    <property type="entry name" value="MFS"/>
    <property type="match status" value="1"/>
</dbReference>
<dbReference type="STRING" id="2282107.A0A286URG0"/>
<dbReference type="PANTHER" id="PTHR48022:SF73">
    <property type="entry name" value="METABOLITE TRANSPORT PROTEIN YDL199C-RELATED"/>
    <property type="match status" value="1"/>
</dbReference>
<dbReference type="SUPFAM" id="SSF52540">
    <property type="entry name" value="P-loop containing nucleoside triphosphate hydrolases"/>
    <property type="match status" value="2"/>
</dbReference>
<feature type="domain" description="Major facilitator superfamily (MFS) profile" evidence="10">
    <location>
        <begin position="23"/>
        <end position="466"/>
    </location>
</feature>
<dbReference type="Proteomes" id="UP000217199">
    <property type="component" value="Unassembled WGS sequence"/>
</dbReference>
<keyword evidence="3" id="KW-0813">Transport</keyword>
<dbReference type="InterPro" id="IPR005829">
    <property type="entry name" value="Sugar_transporter_CS"/>
</dbReference>
<dbReference type="InterPro" id="IPR003663">
    <property type="entry name" value="Sugar/inositol_transpt"/>
</dbReference>
<evidence type="ECO:0000313" key="13">
    <source>
        <dbReference type="Proteomes" id="UP000217199"/>
    </source>
</evidence>
<dbReference type="InParanoid" id="A0A286URG0"/>
<feature type="transmembrane region" description="Helical" evidence="9">
    <location>
        <begin position="269"/>
        <end position="292"/>
    </location>
</feature>
<dbReference type="Gene3D" id="3.40.50.300">
    <property type="entry name" value="P-loop containing nucleotide triphosphate hydrolases"/>
    <property type="match status" value="1"/>
</dbReference>
<evidence type="ECO:0000259" key="11">
    <source>
        <dbReference type="PROSITE" id="PS51192"/>
    </source>
</evidence>
<dbReference type="GO" id="GO:0005524">
    <property type="term" value="F:ATP binding"/>
    <property type="evidence" value="ECO:0007669"/>
    <property type="project" value="InterPro"/>
</dbReference>
<dbReference type="InterPro" id="IPR036259">
    <property type="entry name" value="MFS_trans_sf"/>
</dbReference>
<feature type="transmembrane region" description="Helical" evidence="9">
    <location>
        <begin position="115"/>
        <end position="137"/>
    </location>
</feature>
<feature type="transmembrane region" description="Helical" evidence="9">
    <location>
        <begin position="91"/>
        <end position="109"/>
    </location>
</feature>
<dbReference type="Pfam" id="PF00083">
    <property type="entry name" value="Sugar_tr"/>
    <property type="match status" value="1"/>
</dbReference>
<evidence type="ECO:0000256" key="5">
    <source>
        <dbReference type="ARBA" id="ARBA00022989"/>
    </source>
</evidence>
<feature type="transmembrane region" description="Helical" evidence="9">
    <location>
        <begin position="180"/>
        <end position="202"/>
    </location>
</feature>
<accession>A0A286URG0</accession>
<dbReference type="InterPro" id="IPR027417">
    <property type="entry name" value="P-loop_NTPase"/>
</dbReference>
<evidence type="ECO:0000256" key="7">
    <source>
        <dbReference type="ARBA" id="ARBA00049119"/>
    </source>
</evidence>
<comment type="catalytic activity">
    <reaction evidence="7">
        <text>myo-inositol(out) + H(+)(out) = myo-inositol(in) + H(+)(in)</text>
        <dbReference type="Rhea" id="RHEA:60364"/>
        <dbReference type="ChEBI" id="CHEBI:15378"/>
        <dbReference type="ChEBI" id="CHEBI:17268"/>
    </reaction>
</comment>
<dbReference type="PANTHER" id="PTHR48022">
    <property type="entry name" value="PLASTIDIC GLUCOSE TRANSPORTER 4"/>
    <property type="match status" value="1"/>
</dbReference>
<evidence type="ECO:0000256" key="1">
    <source>
        <dbReference type="ARBA" id="ARBA00004141"/>
    </source>
</evidence>
<evidence type="ECO:0000313" key="12">
    <source>
        <dbReference type="EMBL" id="PAV22186.1"/>
    </source>
</evidence>
<dbReference type="Gene3D" id="1.20.1250.20">
    <property type="entry name" value="MFS general substrate transporter like domains"/>
    <property type="match status" value="1"/>
</dbReference>
<feature type="compositionally biased region" description="Basic and acidic residues" evidence="8">
    <location>
        <begin position="918"/>
        <end position="934"/>
    </location>
</feature>
<comment type="subcellular location">
    <subcellularLocation>
        <location evidence="1">Membrane</location>
        <topology evidence="1">Multi-pass membrane protein</topology>
    </subcellularLocation>
</comment>
<evidence type="ECO:0000256" key="2">
    <source>
        <dbReference type="ARBA" id="ARBA00010992"/>
    </source>
</evidence>
<dbReference type="InterPro" id="IPR014001">
    <property type="entry name" value="Helicase_ATP-bd"/>
</dbReference>
<comment type="similarity">
    <text evidence="2">Belongs to the major facilitator superfamily. Sugar transporter (TC 2.A.1.1) family.</text>
</comment>
<evidence type="ECO:0000256" key="6">
    <source>
        <dbReference type="ARBA" id="ARBA00023136"/>
    </source>
</evidence>
<comment type="caution">
    <text evidence="12">The sequence shown here is derived from an EMBL/GenBank/DDBJ whole genome shotgun (WGS) entry which is preliminary data.</text>
</comment>
<reference evidence="12 13" key="1">
    <citation type="journal article" date="2017" name="Mol. Ecol.">
        <title>Comparative and population genomic landscape of Phellinus noxius: A hypervariable fungus causing root rot in trees.</title>
        <authorList>
            <person name="Chung C.L."/>
            <person name="Lee T.J."/>
            <person name="Akiba M."/>
            <person name="Lee H.H."/>
            <person name="Kuo T.H."/>
            <person name="Liu D."/>
            <person name="Ke H.M."/>
            <person name="Yokoi T."/>
            <person name="Roa M.B."/>
            <person name="Lu M.J."/>
            <person name="Chang Y.Y."/>
            <person name="Ann P.J."/>
            <person name="Tsai J.N."/>
            <person name="Chen C.Y."/>
            <person name="Tzean S.S."/>
            <person name="Ota Y."/>
            <person name="Hattori T."/>
            <person name="Sahashi N."/>
            <person name="Liou R.F."/>
            <person name="Kikuchi T."/>
            <person name="Tsai I.J."/>
        </authorList>
    </citation>
    <scope>NUCLEOTIDE SEQUENCE [LARGE SCALE GENOMIC DNA]</scope>
    <source>
        <strain evidence="12 13">FFPRI411160</strain>
    </source>
</reference>
<dbReference type="InterPro" id="IPR020846">
    <property type="entry name" value="MFS_dom"/>
</dbReference>
<evidence type="ECO:0000256" key="9">
    <source>
        <dbReference type="SAM" id="Phobius"/>
    </source>
</evidence>
<dbReference type="InterPro" id="IPR011545">
    <property type="entry name" value="DEAD/DEAH_box_helicase_dom"/>
</dbReference>
<evidence type="ECO:0000256" key="8">
    <source>
        <dbReference type="SAM" id="MobiDB-lite"/>
    </source>
</evidence>
<dbReference type="InterPro" id="IPR005828">
    <property type="entry name" value="MFS_sugar_transport-like"/>
</dbReference>
<dbReference type="InterPro" id="IPR050360">
    <property type="entry name" value="MFS_Sugar_Transporters"/>
</dbReference>
<feature type="domain" description="Helicase ATP-binding" evidence="11">
    <location>
        <begin position="621"/>
        <end position="856"/>
    </location>
</feature>
<feature type="region of interest" description="Disordered" evidence="8">
    <location>
        <begin position="903"/>
        <end position="947"/>
    </location>
</feature>
<dbReference type="AlphaFoldDB" id="A0A286URG0"/>
<keyword evidence="13" id="KW-1185">Reference proteome</keyword>
<protein>
    <submittedName>
        <fullName evidence="12">General substrate transporter</fullName>
    </submittedName>
</protein>
<feature type="region of interest" description="Disordered" evidence="8">
    <location>
        <begin position="500"/>
        <end position="561"/>
    </location>
</feature>
<organism evidence="12 13">
    <name type="scientific">Pyrrhoderma noxium</name>
    <dbReference type="NCBI Taxonomy" id="2282107"/>
    <lineage>
        <taxon>Eukaryota</taxon>
        <taxon>Fungi</taxon>
        <taxon>Dikarya</taxon>
        <taxon>Basidiomycota</taxon>
        <taxon>Agaricomycotina</taxon>
        <taxon>Agaricomycetes</taxon>
        <taxon>Hymenochaetales</taxon>
        <taxon>Hymenochaetaceae</taxon>
        <taxon>Pyrrhoderma</taxon>
    </lineage>
</organism>
<feature type="transmembrane region" description="Helical" evidence="9">
    <location>
        <begin position="375"/>
        <end position="400"/>
    </location>
</feature>
<dbReference type="PROSITE" id="PS00217">
    <property type="entry name" value="SUGAR_TRANSPORT_2"/>
    <property type="match status" value="1"/>
</dbReference>
<keyword evidence="5 9" id="KW-1133">Transmembrane helix</keyword>
<evidence type="ECO:0000256" key="3">
    <source>
        <dbReference type="ARBA" id="ARBA00022448"/>
    </source>
</evidence>
<dbReference type="NCBIfam" id="TIGR00879">
    <property type="entry name" value="SP"/>
    <property type="match status" value="1"/>
</dbReference>
<keyword evidence="6 9" id="KW-0472">Membrane</keyword>
<feature type="transmembrane region" description="Helical" evidence="9">
    <location>
        <begin position="59"/>
        <end position="79"/>
    </location>
</feature>
<feature type="compositionally biased region" description="Polar residues" evidence="8">
    <location>
        <begin position="547"/>
        <end position="561"/>
    </location>
</feature>
<dbReference type="SMART" id="SM00487">
    <property type="entry name" value="DEXDc"/>
    <property type="match status" value="1"/>
</dbReference>
<feature type="transmembrane region" description="Helical" evidence="9">
    <location>
        <begin position="443"/>
        <end position="462"/>
    </location>
</feature>
<sequence>MLPTARAKHTGSRLVGQPLLYSISVFASLGVFLFGYDQGVMSGLITGPNFLSFFKDLNSFQLGTMVAVLEIGALITSILAGRVGDIIGRRMTLFTGAVLFALGGAIQTFTTGYEIMLLGRIVSGFGVGLLSTIVPIYQSEVSPPTHRGALACMEFTGNVFGYAASVWIDYFCSFIESDLSWRIPLFIQVVIGIFLAGGSLFIPESPRWLIDVGRDEEGMRVLADLHGGDLENRVAKAEFREIKDTVLADRRHGDTRSYKYMWNRYKRRVLLAMSSQAFAQLFSTCSSCSVYLHLSRDEVISYYAPRVFEEAGWVGRDAILMTGINSIIYLLSTIPTWYLVDRWGRRAILLSGAVVMALALTATGWWMWINVPQTPNAVVACVIIFNAAFGYSWGPIPWLYPPEIMPLPVRAKGVSISTATNWAFNYLIGEITPVLQESIEWRLYPMHGAFCVASFFLVLFYYPETKGVPLEEMDSVFGEEGKDGYSMHDYSEQVALVGRGEHEHDDDESTVVPRKGSQETINGPWKQYAPTHREGSSRHGSRHGSSKRTTGTLATHLSKNTLSNSYSKGGRALRRYYSSFNPVPQVPYGFRELGIRDGIASAIEKSFPNVQRPTIAQADYIPAILNGKDVILYDQTGTGKSFGSIVALLNKPRPSPNPERRGEGRCITSLVIVPHRDLGYQMLHWIETIVERSKSKPPLESIAQLVVRGELSVEEMIKKLNAAPPHILIGTPQALHEIYSSEEGRAALKLDSISTLVVDEVDYLLDIPPPYVRKLKERSAWVNFRKHPSLTRQLLEGLLPTRKPGALPLEQVDIDDGEGKKKHASMCPRFERSARPLQIVMSSASVHSNVVKYLRDARWVDDDCLILSGKKILKDNAHMLLNQKMEEPKIVHHAFVVSSTDGRLSNAQISSPLDTEDETKGSTEHRSDPREKLQNSKPIPPQSPTSSHVMEAVATLFAYDVPQLGLLVVPPQSSVQRVLMELKELGVDARTLDMRSKELVLMGQSPDGYSSEPVLLVATPATIRGVDAFKHIAGRVGRFGRGGKVISIVTERETEVAKGGIVRTTKNPEGLLKVFYRSLGITPEPFDLDALELTDDTANE</sequence>
<keyword evidence="4 9" id="KW-0812">Transmembrane</keyword>
<feature type="transmembrane region" description="Helical" evidence="9">
    <location>
        <begin position="149"/>
        <end position="168"/>
    </location>
</feature>
<evidence type="ECO:0000256" key="4">
    <source>
        <dbReference type="ARBA" id="ARBA00022692"/>
    </source>
</evidence>
<feature type="transmembrane region" description="Helical" evidence="9">
    <location>
        <begin position="347"/>
        <end position="369"/>
    </location>
</feature>
<feature type="compositionally biased region" description="Polar residues" evidence="8">
    <location>
        <begin position="903"/>
        <end position="913"/>
    </location>
</feature>
<name>A0A286URG0_9AGAM</name>